<dbReference type="InterPro" id="IPR011008">
    <property type="entry name" value="Dimeric_a/b-barrel"/>
</dbReference>
<evidence type="ECO:0000256" key="3">
    <source>
        <dbReference type="ARBA" id="ARBA00023163"/>
    </source>
</evidence>
<keyword evidence="6" id="KW-1185">Reference proteome</keyword>
<evidence type="ECO:0000313" key="6">
    <source>
        <dbReference type="Proteomes" id="UP000037178"/>
    </source>
</evidence>
<proteinExistence type="predicted"/>
<dbReference type="GO" id="GO:0005829">
    <property type="term" value="C:cytosol"/>
    <property type="evidence" value="ECO:0007669"/>
    <property type="project" value="TreeGrafter"/>
</dbReference>
<evidence type="ECO:0000259" key="4">
    <source>
        <dbReference type="PROSITE" id="PS50956"/>
    </source>
</evidence>
<dbReference type="PATRIC" id="fig|1675527.3.peg.3345"/>
<dbReference type="EMBL" id="LFTY01000002">
    <property type="protein sequence ID" value="KMW58230.1"/>
    <property type="molecule type" value="Genomic_DNA"/>
</dbReference>
<dbReference type="GO" id="GO:0043200">
    <property type="term" value="P:response to amino acid"/>
    <property type="evidence" value="ECO:0007669"/>
    <property type="project" value="TreeGrafter"/>
</dbReference>
<keyword evidence="2" id="KW-0238">DNA-binding</keyword>
<keyword evidence="3" id="KW-0804">Transcription</keyword>
<organism evidence="5 6">
    <name type="scientific">Candidatus Rhodobacter oscarellae</name>
    <dbReference type="NCBI Taxonomy" id="1675527"/>
    <lineage>
        <taxon>Bacteria</taxon>
        <taxon>Pseudomonadati</taxon>
        <taxon>Pseudomonadota</taxon>
        <taxon>Alphaproteobacteria</taxon>
        <taxon>Rhodobacterales</taxon>
        <taxon>Rhodobacter group</taxon>
        <taxon>Rhodobacter</taxon>
    </lineage>
</organism>
<dbReference type="PRINTS" id="PR00033">
    <property type="entry name" value="HTHASNC"/>
</dbReference>
<dbReference type="PANTHER" id="PTHR30154:SF46">
    <property type="entry name" value="TRANSCRIPTIONAL REGULATORY PROTEIN"/>
    <property type="match status" value="1"/>
</dbReference>
<comment type="caution">
    <text evidence="5">The sequence shown here is derived from an EMBL/GenBank/DDBJ whole genome shotgun (WGS) entry which is preliminary data.</text>
</comment>
<feature type="domain" description="HTH asnC-type" evidence="4">
    <location>
        <begin position="12"/>
        <end position="73"/>
    </location>
</feature>
<dbReference type="SMART" id="SM00344">
    <property type="entry name" value="HTH_ASNC"/>
    <property type="match status" value="1"/>
</dbReference>
<dbReference type="PANTHER" id="PTHR30154">
    <property type="entry name" value="LEUCINE-RESPONSIVE REGULATORY PROTEIN"/>
    <property type="match status" value="1"/>
</dbReference>
<dbReference type="InterPro" id="IPR019888">
    <property type="entry name" value="Tscrpt_reg_AsnC-like"/>
</dbReference>
<dbReference type="SUPFAM" id="SSF54909">
    <property type="entry name" value="Dimeric alpha+beta barrel"/>
    <property type="match status" value="1"/>
</dbReference>
<dbReference type="STRING" id="1675527.AIOL_003201"/>
<protein>
    <submittedName>
        <fullName evidence="5">Transcriptional regulator, AsnC family</fullName>
    </submittedName>
</protein>
<evidence type="ECO:0000256" key="2">
    <source>
        <dbReference type="ARBA" id="ARBA00023125"/>
    </source>
</evidence>
<dbReference type="AlphaFoldDB" id="A0A0J9E637"/>
<dbReference type="Gene3D" id="3.30.70.920">
    <property type="match status" value="1"/>
</dbReference>
<dbReference type="GO" id="GO:0043565">
    <property type="term" value="F:sequence-specific DNA binding"/>
    <property type="evidence" value="ECO:0007669"/>
    <property type="project" value="InterPro"/>
</dbReference>
<gene>
    <name evidence="5" type="ORF">AIOL_003201</name>
</gene>
<dbReference type="Pfam" id="PF01037">
    <property type="entry name" value="AsnC_trans_reg"/>
    <property type="match status" value="1"/>
</dbReference>
<dbReference type="Pfam" id="PF13404">
    <property type="entry name" value="HTH_AsnC-type"/>
    <property type="match status" value="1"/>
</dbReference>
<dbReference type="PROSITE" id="PS50956">
    <property type="entry name" value="HTH_ASNC_2"/>
    <property type="match status" value="1"/>
</dbReference>
<evidence type="ECO:0000313" key="5">
    <source>
        <dbReference type="EMBL" id="KMW58230.1"/>
    </source>
</evidence>
<dbReference type="Gene3D" id="1.10.10.10">
    <property type="entry name" value="Winged helix-like DNA-binding domain superfamily/Winged helix DNA-binding domain"/>
    <property type="match status" value="1"/>
</dbReference>
<accession>A0A0J9E637</accession>
<name>A0A0J9E637_9RHOB</name>
<sequence>MAKMMHKLRMELDAVDKQLLAALQRDAHLTSEALGQKLNLSSSQAGRRRQRLEQAGLIAGYTARLDPAQLGLNVQAFVQVQMATHDPEKVRTFAHVVAARTEVVSAWTLTGEADYLLRVFTQDLSALNTLIHQVLLPHPAVARVQSQIVMDQFKADAPLPT</sequence>
<evidence type="ECO:0000256" key="1">
    <source>
        <dbReference type="ARBA" id="ARBA00023015"/>
    </source>
</evidence>
<dbReference type="Proteomes" id="UP000037178">
    <property type="component" value="Unassembled WGS sequence"/>
</dbReference>
<dbReference type="InterPro" id="IPR000485">
    <property type="entry name" value="AsnC-type_HTH_dom"/>
</dbReference>
<dbReference type="InterPro" id="IPR036388">
    <property type="entry name" value="WH-like_DNA-bd_sf"/>
</dbReference>
<reference evidence="5 6" key="1">
    <citation type="submission" date="2015-06" db="EMBL/GenBank/DDBJ databases">
        <title>Draft genome sequence of an Alphaproteobacteria species associated to the Mediterranean sponge Oscarella lobularis.</title>
        <authorList>
            <person name="Jourda C."/>
            <person name="Santini S."/>
            <person name="Claverie J.-M."/>
        </authorList>
    </citation>
    <scope>NUCLEOTIDE SEQUENCE [LARGE SCALE GENOMIC DNA]</scope>
    <source>
        <strain evidence="5">IGS</strain>
    </source>
</reference>
<dbReference type="InterPro" id="IPR036390">
    <property type="entry name" value="WH_DNA-bd_sf"/>
</dbReference>
<dbReference type="InterPro" id="IPR019887">
    <property type="entry name" value="Tscrpt_reg_AsnC/Lrp_C"/>
</dbReference>
<keyword evidence="1" id="KW-0805">Transcription regulation</keyword>
<dbReference type="SUPFAM" id="SSF46785">
    <property type="entry name" value="Winged helix' DNA-binding domain"/>
    <property type="match status" value="1"/>
</dbReference>